<keyword evidence="2" id="KW-0472">Membrane</keyword>
<feature type="transmembrane region" description="Helical" evidence="2">
    <location>
        <begin position="12"/>
        <end position="31"/>
    </location>
</feature>
<feature type="transmembrane region" description="Helical" evidence="2">
    <location>
        <begin position="518"/>
        <end position="539"/>
    </location>
</feature>
<name>A0ABP0NEP6_9DINO</name>
<evidence type="ECO:0000256" key="1">
    <source>
        <dbReference type="SAM" id="MobiDB-lite"/>
    </source>
</evidence>
<protein>
    <submittedName>
        <fullName evidence="3">Uncharacterized protein</fullName>
    </submittedName>
</protein>
<feature type="region of interest" description="Disordered" evidence="1">
    <location>
        <begin position="613"/>
        <end position="662"/>
    </location>
</feature>
<feature type="compositionally biased region" description="Polar residues" evidence="1">
    <location>
        <begin position="613"/>
        <end position="630"/>
    </location>
</feature>
<keyword evidence="2" id="KW-0812">Transmembrane</keyword>
<dbReference type="EMBL" id="CAXAMN010021662">
    <property type="protein sequence ID" value="CAK9062024.1"/>
    <property type="molecule type" value="Genomic_DNA"/>
</dbReference>
<keyword evidence="2" id="KW-1133">Transmembrane helix</keyword>
<organism evidence="3 4">
    <name type="scientific">Durusdinium trenchii</name>
    <dbReference type="NCBI Taxonomy" id="1381693"/>
    <lineage>
        <taxon>Eukaryota</taxon>
        <taxon>Sar</taxon>
        <taxon>Alveolata</taxon>
        <taxon>Dinophyceae</taxon>
        <taxon>Suessiales</taxon>
        <taxon>Symbiodiniaceae</taxon>
        <taxon>Durusdinium</taxon>
    </lineage>
</organism>
<feature type="compositionally biased region" description="Low complexity" evidence="1">
    <location>
        <begin position="653"/>
        <end position="662"/>
    </location>
</feature>
<evidence type="ECO:0000313" key="4">
    <source>
        <dbReference type="Proteomes" id="UP001642484"/>
    </source>
</evidence>
<gene>
    <name evidence="3" type="ORF">CCMP2556_LOCUS30505</name>
</gene>
<proteinExistence type="predicted"/>
<feature type="transmembrane region" description="Helical" evidence="2">
    <location>
        <begin position="559"/>
        <end position="580"/>
    </location>
</feature>
<feature type="transmembrane region" description="Helical" evidence="2">
    <location>
        <begin position="323"/>
        <end position="341"/>
    </location>
</feature>
<evidence type="ECO:0000256" key="2">
    <source>
        <dbReference type="SAM" id="Phobius"/>
    </source>
</evidence>
<feature type="transmembrane region" description="Helical" evidence="2">
    <location>
        <begin position="361"/>
        <end position="384"/>
    </location>
</feature>
<accession>A0ABP0NEP6</accession>
<feature type="transmembrane region" description="Helical" evidence="2">
    <location>
        <begin position="453"/>
        <end position="473"/>
    </location>
</feature>
<comment type="caution">
    <text evidence="3">The sequence shown here is derived from an EMBL/GenBank/DDBJ whole genome shotgun (WGS) entry which is preliminary data.</text>
</comment>
<feature type="transmembrane region" description="Helical" evidence="2">
    <location>
        <begin position="43"/>
        <end position="64"/>
    </location>
</feature>
<feature type="transmembrane region" description="Helical" evidence="2">
    <location>
        <begin position="280"/>
        <end position="303"/>
    </location>
</feature>
<dbReference type="Proteomes" id="UP001642484">
    <property type="component" value="Unassembled WGS sequence"/>
</dbReference>
<keyword evidence="4" id="KW-1185">Reference proteome</keyword>
<evidence type="ECO:0000313" key="3">
    <source>
        <dbReference type="EMBL" id="CAK9062024.1"/>
    </source>
</evidence>
<sequence length="662" mass="72648">MADLKVIPTLQVALFVGSWITSWWSLVTNAFRVTLGGHGFDIVYAAPIAVLLLGLFMTNLQGFLEEKRRGDMPLAKAAALDLDLACLLHRHGKELCAGKPIKAWDRLKVRQALGRGIPLSMVSFYIASRSLVEAPACQLLMTLSRNVIEGTNMPSKVAEFVDSHPYICQMDLPFGFGLGCVSNHDALLFLEDWTNVPNNLQSLNSESKSKMHDVEGTIWKAAHCQESTFSPGKSERCSYELCGGSDLPNGSIQAFNEVATLLAVAEMKNSDELRDSLKSLVFRFTGEWLLSAAIPYNMVINAVLNRVSVSGDQAFIIKSWRHWQPQVVLGALFLIASMLPLSKLIERQRRLKEQRHKIPILVHLSLDILLLESASVFMLTSHFINRWGDAVIDAARQLTLAIATGLNTVEVSTTGSLADLKKEIPKRVWTDEFMMKMLNAVESMKEPLEVDEGLLGAFVAAALFFYSVSTVLCRDNSVCRSQMWIARWNAAVGGPLHLLGSVQEEEVRQLCQPIRLQILLRGFLLSFLLGCFFAPSNGLDALASTALVFNIKASRTPWIISWLFLWATHAITGVLAVMAIEENQQLRDEDRMLKDMEAYGSINKAPVANHAIGTTTATSGNGLPSTQATQPPELGAEQGENGSSLPPPPALQDPPGLGLSSP</sequence>
<reference evidence="3 4" key="1">
    <citation type="submission" date="2024-02" db="EMBL/GenBank/DDBJ databases">
        <authorList>
            <person name="Chen Y."/>
            <person name="Shah S."/>
            <person name="Dougan E. K."/>
            <person name="Thang M."/>
            <person name="Chan C."/>
        </authorList>
    </citation>
    <scope>NUCLEOTIDE SEQUENCE [LARGE SCALE GENOMIC DNA]</scope>
</reference>